<dbReference type="InterPro" id="IPR018247">
    <property type="entry name" value="EF_Hand_1_Ca_BS"/>
</dbReference>
<dbReference type="VEuPathDB" id="CryptoDB:GY17_00003468"/>
<evidence type="ECO:0000313" key="37">
    <source>
        <dbReference type="EMBL" id="PPS96679.1"/>
    </source>
</evidence>
<dbReference type="Proteomes" id="UP000199752">
    <property type="component" value="Chromosome 2"/>
</dbReference>
<evidence type="ECO:0000256" key="11">
    <source>
        <dbReference type="ARBA" id="ARBA00022679"/>
    </source>
</evidence>
<comment type="subcellular location">
    <subcellularLocation>
        <location evidence="3">Cell membrane</location>
        <topology evidence="3">Lipid-anchor</topology>
        <orientation evidence="3">Cytoplasmic side</orientation>
    </subcellularLocation>
    <subcellularLocation>
        <location evidence="2">Cell projection</location>
        <location evidence="2">Cilium</location>
        <location evidence="2">Flagellum</location>
    </subcellularLocation>
    <subcellularLocation>
        <location evidence="4">Host cell membrane</location>
        <topology evidence="4">Lipid-anchor</topology>
    </subcellularLocation>
    <subcellularLocation>
        <location evidence="30">Parasitophorous vacuole membrane</location>
        <topology evidence="30">Lipid-anchor</topology>
    </subcellularLocation>
</comment>
<evidence type="ECO:0000256" key="7">
    <source>
        <dbReference type="ARBA" id="ARBA00022475"/>
    </source>
</evidence>
<evidence type="ECO:0000256" key="23">
    <source>
        <dbReference type="ARBA" id="ARBA00023139"/>
    </source>
</evidence>
<accession>A0A0S4TDT8</accession>
<keyword evidence="22" id="KW-0472">Membrane</keyword>
<dbReference type="InterPro" id="IPR011009">
    <property type="entry name" value="Kinase-like_dom_sf"/>
</dbReference>
<gene>
    <name evidence="36" type="ORF">CHUDEA2_1060</name>
    <name evidence="37" type="ORF">GY17_00003468</name>
</gene>
<dbReference type="VEuPathDB" id="CryptoDB:Chro.20118"/>
<dbReference type="GO" id="GO:0020005">
    <property type="term" value="C:symbiont-containing vacuole membrane"/>
    <property type="evidence" value="ECO:0007669"/>
    <property type="project" value="UniProtKB-SubCell"/>
</dbReference>
<protein>
    <recommendedName>
        <fullName evidence="31">Calcium-dependent protein kinase 1</fullName>
        <ecNumber evidence="6">2.7.11.1</ecNumber>
    </recommendedName>
</protein>
<keyword evidence="9" id="KW-0723">Serine/threonine-protein kinase</keyword>
<dbReference type="EMBL" id="JTAI01000037">
    <property type="protein sequence ID" value="PPS96679.1"/>
    <property type="molecule type" value="Genomic_DNA"/>
</dbReference>
<evidence type="ECO:0000256" key="27">
    <source>
        <dbReference type="ARBA" id="ARBA00047899"/>
    </source>
</evidence>
<evidence type="ECO:0000256" key="12">
    <source>
        <dbReference type="ARBA" id="ARBA00022707"/>
    </source>
</evidence>
<reference evidence="37 38" key="3">
    <citation type="submission" date="2017-10" db="EMBL/GenBank/DDBJ databases">
        <title>Consistent, comparative and evidence-based genome annotation and re-annotation for the closely-related species, Cryptosporidium parvum, C. hominis and C. tyzzeri.</title>
        <authorList>
            <person name="Baptista R.P."/>
            <person name="Li Y."/>
            <person name="Sateriale A."/>
            <person name="Striepen B."/>
            <person name="Kissinger J.C."/>
        </authorList>
    </citation>
    <scope>NUCLEOTIDE SEQUENCE [LARGE SCALE GENOMIC DNA]</scope>
    <source>
        <strain evidence="37">30976</strain>
    </source>
</reference>
<evidence type="ECO:0000256" key="29">
    <source>
        <dbReference type="ARBA" id="ARBA00056933"/>
    </source>
</evidence>
<feature type="domain" description="Protein kinase" evidence="34">
    <location>
        <begin position="201"/>
        <end position="456"/>
    </location>
</feature>
<reference evidence="36" key="2">
    <citation type="submission" date="2015-08" db="EMBL/GenBank/DDBJ databases">
        <authorList>
            <person name="Babu N.S."/>
            <person name="Beckwith C.J."/>
            <person name="Beseler K.G."/>
            <person name="Brison A."/>
            <person name="Carone J.V."/>
            <person name="Caskin T.P."/>
            <person name="Diamond M."/>
            <person name="Durham M.E."/>
            <person name="Foxe J.M."/>
            <person name="Go M."/>
            <person name="Henderson B.A."/>
            <person name="Jones I.B."/>
            <person name="McGettigan J.A."/>
            <person name="Micheletti S.J."/>
            <person name="Nasrallah M.E."/>
            <person name="Ortiz D."/>
            <person name="Piller C.R."/>
            <person name="Privatt S.R."/>
            <person name="Schneider S.L."/>
            <person name="Sharp S."/>
            <person name="Smith T.C."/>
            <person name="Stanton J.D."/>
            <person name="Ullery H.E."/>
            <person name="Wilson R.J."/>
            <person name="Serrano M.G."/>
            <person name="Buck G."/>
            <person name="Lee V."/>
            <person name="Wang Y."/>
            <person name="Carvalho R."/>
            <person name="Voegtly L."/>
            <person name="Shi R."/>
            <person name="Duckworth R."/>
            <person name="Johnson A."/>
            <person name="Loviza R."/>
            <person name="Walstead R."/>
            <person name="Shah Z."/>
            <person name="Kiflezghi M."/>
            <person name="Wade K."/>
            <person name="Ball S.L."/>
            <person name="Bradley K.W."/>
            <person name="Asai D.J."/>
            <person name="Bowman C.A."/>
            <person name="Russell D.A."/>
            <person name="Pope W.H."/>
            <person name="Jacobs-Sera D."/>
            <person name="Hendrix R.W."/>
            <person name="Hatfull G.F."/>
        </authorList>
    </citation>
    <scope>NUCLEOTIDE SEQUENCE [LARGE SCALE GENOMIC DNA]</scope>
</reference>
<evidence type="ECO:0000256" key="6">
    <source>
        <dbReference type="ARBA" id="ARBA00012513"/>
    </source>
</evidence>
<dbReference type="SUPFAM" id="SSF47473">
    <property type="entry name" value="EF-hand"/>
    <property type="match status" value="1"/>
</dbReference>
<evidence type="ECO:0000256" key="5">
    <source>
        <dbReference type="ARBA" id="ARBA00011245"/>
    </source>
</evidence>
<dbReference type="GO" id="GO:0020002">
    <property type="term" value="C:host cell plasma membrane"/>
    <property type="evidence" value="ECO:0007669"/>
    <property type="project" value="UniProtKB-SubCell"/>
</dbReference>
<dbReference type="PROSITE" id="PS50011">
    <property type="entry name" value="PROTEIN_KINASE_DOM"/>
    <property type="match status" value="1"/>
</dbReference>
<dbReference type="VEuPathDB" id="CryptoDB:CHUDEA2_1060"/>
<evidence type="ECO:0000256" key="28">
    <source>
        <dbReference type="ARBA" id="ARBA00048679"/>
    </source>
</evidence>
<keyword evidence="25" id="KW-0449">Lipoprotein</keyword>
<evidence type="ECO:0000256" key="25">
    <source>
        <dbReference type="ARBA" id="ARBA00023288"/>
    </source>
</evidence>
<evidence type="ECO:0000256" key="19">
    <source>
        <dbReference type="ARBA" id="ARBA00022846"/>
    </source>
</evidence>
<evidence type="ECO:0000256" key="32">
    <source>
        <dbReference type="PROSITE-ProRule" id="PRU10141"/>
    </source>
</evidence>
<evidence type="ECO:0000256" key="21">
    <source>
        <dbReference type="ARBA" id="ARBA00023069"/>
    </source>
</evidence>
<feature type="domain" description="EF-hand" evidence="35">
    <location>
        <begin position="641"/>
        <end position="676"/>
    </location>
</feature>
<dbReference type="FunFam" id="1.10.510.10:FF:000398">
    <property type="entry name" value="Calcium-dependent protein kinase 1"/>
    <property type="match status" value="1"/>
</dbReference>
<evidence type="ECO:0000256" key="14">
    <source>
        <dbReference type="ARBA" id="ARBA00022737"/>
    </source>
</evidence>
<evidence type="ECO:0000256" key="13">
    <source>
        <dbReference type="ARBA" id="ARBA00022723"/>
    </source>
</evidence>
<keyword evidence="11" id="KW-0808">Transferase</keyword>
<dbReference type="GO" id="GO:0005524">
    <property type="term" value="F:ATP binding"/>
    <property type="evidence" value="ECO:0007669"/>
    <property type="project" value="UniProtKB-UniRule"/>
</dbReference>
<feature type="compositionally biased region" description="Low complexity" evidence="33">
    <location>
        <begin position="154"/>
        <end position="166"/>
    </location>
</feature>
<evidence type="ECO:0000256" key="33">
    <source>
        <dbReference type="SAM" id="MobiDB-lite"/>
    </source>
</evidence>
<dbReference type="GO" id="GO:0005509">
    <property type="term" value="F:calcium ion binding"/>
    <property type="evidence" value="ECO:0007669"/>
    <property type="project" value="InterPro"/>
</dbReference>
<evidence type="ECO:0000259" key="34">
    <source>
        <dbReference type="PROSITE" id="PS50011"/>
    </source>
</evidence>
<proteinExistence type="inferred from homology"/>
<keyword evidence="38" id="KW-1185">Reference proteome</keyword>
<evidence type="ECO:0000313" key="36">
    <source>
        <dbReference type="EMBL" id="CUV04462.1"/>
    </source>
</evidence>
<evidence type="ECO:0000256" key="8">
    <source>
        <dbReference type="ARBA" id="ARBA00022511"/>
    </source>
</evidence>
<dbReference type="CDD" id="cd00051">
    <property type="entry name" value="EFh"/>
    <property type="match status" value="2"/>
</dbReference>
<feature type="binding site" evidence="32">
    <location>
        <position position="230"/>
    </location>
    <ligand>
        <name>ATP</name>
        <dbReference type="ChEBI" id="CHEBI:30616"/>
    </ligand>
</feature>
<evidence type="ECO:0000256" key="24">
    <source>
        <dbReference type="ARBA" id="ARBA00023273"/>
    </source>
</evidence>
<reference evidence="37 38" key="1">
    <citation type="submission" date="2014-11" db="EMBL/GenBank/DDBJ databases">
        <title>Comparative genomic analysis of Cryptosporidium hominis reveals occurrence of genetic recombination in virulent subtypes.</title>
        <authorList>
            <person name="Guo Y."/>
            <person name="Tang K."/>
            <person name="Frace M."/>
            <person name="Li N."/>
            <person name="Roellig D.M."/>
            <person name="Sammons S."/>
            <person name="Knipe K."/>
            <person name="Rowe L."/>
            <person name="Feng Y."/>
            <person name="Xiao L."/>
        </authorList>
    </citation>
    <scope>NUCLEOTIDE SEQUENCE [LARGE SCALE GENOMIC DNA]</scope>
    <source>
        <strain evidence="37">30976</strain>
    </source>
</reference>
<evidence type="ECO:0000313" key="38">
    <source>
        <dbReference type="Proteomes" id="UP001429100"/>
    </source>
</evidence>
<evidence type="ECO:0000256" key="22">
    <source>
        <dbReference type="ARBA" id="ARBA00023136"/>
    </source>
</evidence>
<dbReference type="PANTHER" id="PTHR24349">
    <property type="entry name" value="SERINE/THREONINE-PROTEIN KINASE"/>
    <property type="match status" value="1"/>
</dbReference>
<dbReference type="InterPro" id="IPR050205">
    <property type="entry name" value="CDPK_Ser/Thr_kinases"/>
</dbReference>
<evidence type="ECO:0000256" key="16">
    <source>
        <dbReference type="ARBA" id="ARBA00022777"/>
    </source>
</evidence>
<comment type="catalytic activity">
    <reaction evidence="27">
        <text>L-threonyl-[protein] + ATP = O-phospho-L-threonyl-[protein] + ADP + H(+)</text>
        <dbReference type="Rhea" id="RHEA:46608"/>
        <dbReference type="Rhea" id="RHEA-COMP:11060"/>
        <dbReference type="Rhea" id="RHEA-COMP:11605"/>
        <dbReference type="ChEBI" id="CHEBI:15378"/>
        <dbReference type="ChEBI" id="CHEBI:30013"/>
        <dbReference type="ChEBI" id="CHEBI:30616"/>
        <dbReference type="ChEBI" id="CHEBI:61977"/>
        <dbReference type="ChEBI" id="CHEBI:456216"/>
        <dbReference type="EC" id="2.7.11.1"/>
    </reaction>
</comment>
<dbReference type="GO" id="GO:0005886">
    <property type="term" value="C:plasma membrane"/>
    <property type="evidence" value="ECO:0007669"/>
    <property type="project" value="UniProtKB-SubCell"/>
</dbReference>
<dbReference type="PROSITE" id="PS50222">
    <property type="entry name" value="EF_HAND_2"/>
    <property type="match status" value="4"/>
</dbReference>
<dbReference type="FunFam" id="1.10.238.10:FF:000003">
    <property type="entry name" value="Calmodulin A"/>
    <property type="match status" value="1"/>
</dbReference>
<dbReference type="SMART" id="SM00054">
    <property type="entry name" value="EFh"/>
    <property type="match status" value="4"/>
</dbReference>
<dbReference type="InterPro" id="IPR011992">
    <property type="entry name" value="EF-hand-dom_pair"/>
</dbReference>
<keyword evidence="17" id="KW-0106">Calcium</keyword>
<evidence type="ECO:0000256" key="1">
    <source>
        <dbReference type="ARBA" id="ARBA00001946"/>
    </source>
</evidence>
<evidence type="ECO:0000256" key="3">
    <source>
        <dbReference type="ARBA" id="ARBA00004342"/>
    </source>
</evidence>
<keyword evidence="14" id="KW-0677">Repeat</keyword>
<keyword evidence="12" id="KW-0519">Myristate</keyword>
<comment type="cofactor">
    <cofactor evidence="1">
        <name>Mg(2+)</name>
        <dbReference type="ChEBI" id="CHEBI:18420"/>
    </cofactor>
</comment>
<dbReference type="OrthoDB" id="40902at2759"/>
<keyword evidence="10" id="KW-0597">Phosphoprotein</keyword>
<keyword evidence="13" id="KW-0479">Metal-binding</keyword>
<dbReference type="Pfam" id="PF13499">
    <property type="entry name" value="EF-hand_7"/>
    <property type="match status" value="2"/>
</dbReference>
<dbReference type="PROSITE" id="PS00018">
    <property type="entry name" value="EF_HAND_1"/>
    <property type="match status" value="4"/>
</dbReference>
<evidence type="ECO:0000256" key="30">
    <source>
        <dbReference type="ARBA" id="ARBA00060437"/>
    </source>
</evidence>
<dbReference type="GO" id="GO:0031514">
    <property type="term" value="C:motile cilium"/>
    <property type="evidence" value="ECO:0007669"/>
    <property type="project" value="UniProtKB-SubCell"/>
</dbReference>
<keyword evidence="24" id="KW-0966">Cell projection</keyword>
<dbReference type="VEuPathDB" id="CryptoDB:ChTU502y2012_420g0155"/>
<keyword evidence="23" id="KW-0564">Palmitate</keyword>
<dbReference type="AlphaFoldDB" id="A0A0S4TDT8"/>
<dbReference type="Gene3D" id="1.10.510.10">
    <property type="entry name" value="Transferase(Phosphotransferase) domain 1"/>
    <property type="match status" value="1"/>
</dbReference>
<feature type="domain" description="EF-hand" evidence="35">
    <location>
        <begin position="605"/>
        <end position="640"/>
    </location>
</feature>
<dbReference type="SUPFAM" id="SSF56112">
    <property type="entry name" value="Protein kinase-like (PK-like)"/>
    <property type="match status" value="1"/>
</dbReference>
<dbReference type="SMART" id="SM00220">
    <property type="entry name" value="S_TKc"/>
    <property type="match status" value="1"/>
</dbReference>
<name>A0A0S4TDT8_CRYHO</name>
<keyword evidence="16 37" id="KW-0418">Kinase</keyword>
<keyword evidence="19" id="KW-0282">Flagellum</keyword>
<keyword evidence="8" id="KW-1032">Host cell membrane</keyword>
<keyword evidence="18 32" id="KW-0067">ATP-binding</keyword>
<evidence type="ECO:0000256" key="17">
    <source>
        <dbReference type="ARBA" id="ARBA00022837"/>
    </source>
</evidence>
<evidence type="ECO:0000256" key="18">
    <source>
        <dbReference type="ARBA" id="ARBA00022840"/>
    </source>
</evidence>
<dbReference type="InterPro" id="IPR000719">
    <property type="entry name" value="Prot_kinase_dom"/>
</dbReference>
<dbReference type="Proteomes" id="UP001429100">
    <property type="component" value="Unassembled WGS sequence"/>
</dbReference>
<evidence type="ECO:0000256" key="26">
    <source>
        <dbReference type="ARBA" id="ARBA00024334"/>
    </source>
</evidence>
<evidence type="ECO:0000256" key="4">
    <source>
        <dbReference type="ARBA" id="ARBA00004425"/>
    </source>
</evidence>
<evidence type="ECO:0000256" key="9">
    <source>
        <dbReference type="ARBA" id="ARBA00022527"/>
    </source>
</evidence>
<evidence type="ECO:0000256" key="31">
    <source>
        <dbReference type="ARBA" id="ARBA00068067"/>
    </source>
</evidence>
<dbReference type="InterPro" id="IPR002048">
    <property type="entry name" value="EF_hand_dom"/>
</dbReference>
<comment type="similarity">
    <text evidence="26">Belongs to the protein kinase superfamily. Ser/Thr protein kinase family. CDPK subfamily.</text>
</comment>
<evidence type="ECO:0000256" key="10">
    <source>
        <dbReference type="ARBA" id="ARBA00022553"/>
    </source>
</evidence>
<keyword evidence="15 32" id="KW-0547">Nucleotide-binding</keyword>
<feature type="region of interest" description="Disordered" evidence="33">
    <location>
        <begin position="154"/>
        <end position="177"/>
    </location>
</feature>
<dbReference type="EMBL" id="LN877948">
    <property type="protein sequence ID" value="CUV04462.1"/>
    <property type="molecule type" value="Genomic_DNA"/>
</dbReference>
<dbReference type="Gene3D" id="1.10.238.10">
    <property type="entry name" value="EF-hand"/>
    <property type="match status" value="2"/>
</dbReference>
<comment type="catalytic activity">
    <reaction evidence="28">
        <text>L-seryl-[protein] + ATP = O-phospho-L-seryl-[protein] + ADP + H(+)</text>
        <dbReference type="Rhea" id="RHEA:17989"/>
        <dbReference type="Rhea" id="RHEA-COMP:9863"/>
        <dbReference type="Rhea" id="RHEA-COMP:11604"/>
        <dbReference type="ChEBI" id="CHEBI:15378"/>
        <dbReference type="ChEBI" id="CHEBI:29999"/>
        <dbReference type="ChEBI" id="CHEBI:30616"/>
        <dbReference type="ChEBI" id="CHEBI:83421"/>
        <dbReference type="ChEBI" id="CHEBI:456216"/>
        <dbReference type="EC" id="2.7.11.1"/>
    </reaction>
</comment>
<evidence type="ECO:0000256" key="2">
    <source>
        <dbReference type="ARBA" id="ARBA00004230"/>
    </source>
</evidence>
<dbReference type="FunFam" id="3.30.200.20:FF:000315">
    <property type="entry name" value="Calcium-dependent protein kinase 3"/>
    <property type="match status" value="1"/>
</dbReference>
<feature type="domain" description="EF-hand" evidence="35">
    <location>
        <begin position="569"/>
        <end position="604"/>
    </location>
</feature>
<dbReference type="Gene3D" id="3.30.200.20">
    <property type="entry name" value="Phosphorylase Kinase, domain 1"/>
    <property type="match status" value="1"/>
</dbReference>
<comment type="subunit">
    <text evidence="5">Monomer.</text>
</comment>
<keyword evidence="20" id="KW-1043">Host membrane</keyword>
<keyword evidence="7" id="KW-1003">Cell membrane</keyword>
<dbReference type="GO" id="GO:0004674">
    <property type="term" value="F:protein serine/threonine kinase activity"/>
    <property type="evidence" value="ECO:0007669"/>
    <property type="project" value="UniProtKB-KW"/>
</dbReference>
<comment type="function">
    <text evidence="29">Calcium-dependent protein kinase which acts as a sensor and effector of intracellular Ca(2+) levels probably in part downstream of cGMP-activated PKG kinase. During the liver stage, involved in sporozoite motility and thus in sporozoite invasion of host hepatocytes, probably together with CDPK4 and CDPK5. In the mosquito midgut and during the last stage of male gamete exflagellation, may play a role in the rupture of the host erythrocyte membrane. In the mosquito midgut, required for the differentiation of the zygote into the ookinete by promoting the translational activation of a subset of repressed mRNAs; these mRNAs are kept repressed in the zygote by the DOZI- or CITH-containing mRNP complexes. Dispensable during the asexual blood stage.</text>
</comment>
<dbReference type="EC" id="2.7.11.1" evidence="6"/>
<evidence type="ECO:0000259" key="35">
    <source>
        <dbReference type="PROSITE" id="PS50222"/>
    </source>
</evidence>
<dbReference type="CDD" id="cd05117">
    <property type="entry name" value="STKc_CAMK"/>
    <property type="match status" value="1"/>
</dbReference>
<dbReference type="InterPro" id="IPR008271">
    <property type="entry name" value="Ser/Thr_kinase_AS"/>
</dbReference>
<dbReference type="PROSITE" id="PS00108">
    <property type="entry name" value="PROTEIN_KINASE_ST"/>
    <property type="match status" value="1"/>
</dbReference>
<sequence>MMGQGQNAINGACSRRYEKDSIEINKNKELRRKQNNKRGNFQAHNMTHGKPEYLKEAVDRLINHGNIVGNSPDRYLAKERKSQASCSTSDPTSPLAYRNGNDNYFEQYEICDLIELTSEMALSNESRFESLSEYESIPKLSPSTTVMGITDISVTNTSNSNSATPTESEKGSGPKLSLTQGKFRREGLIPACKGSIHSDYIIDSGRIGKGTYGSVKSGTNRLTGCIRAIKTIPLTRVEALDNFMKEINILKNLDHPNIVKLYETYQDKENIYLVMELCSGGELFDRIISQGSFDEIYAANLMKQVLSTICYCHDHGIVHRDLKPENFLFLNKNYNAPLKIIDFGLAARVNNEDTSLNTRAGTPYYVAPEVLQGKYDKQCDMWSLGVILYILLCGYPPFHGSNDSIILHKVQKGVYAFKEEDWKHVSFLAIDLIRKLLTYNPAERITARDALNHPWITRFADDILFLSPRNYFYSNDGFMKTGIASSDYIDSSINNLKALECQQKPRNCSLMGSRRNGYIKGGLRYCRSKRRSISSSSGLNLLSNFRAFHKYNRFMKVALTVIAQQMTESQISNLKEAFILLDANCDGTLTPQEIITGLKNSGITELPSDLLAILNDIDSDGSGSIDYTEFIAATLDSKQYSKEQVCWAAFKVFDQDGNGKITANELLNVFSYNSEQGSAGINDKALSDVKNMIKEVDVDGDGEIDFQEFLEMFRRSNS</sequence>
<evidence type="ECO:0000256" key="20">
    <source>
        <dbReference type="ARBA" id="ARBA00022870"/>
    </source>
</evidence>
<dbReference type="Pfam" id="PF00069">
    <property type="entry name" value="Pkinase"/>
    <property type="match status" value="1"/>
</dbReference>
<dbReference type="PROSITE" id="PS00107">
    <property type="entry name" value="PROTEIN_KINASE_ATP"/>
    <property type="match status" value="1"/>
</dbReference>
<dbReference type="InterPro" id="IPR017441">
    <property type="entry name" value="Protein_kinase_ATP_BS"/>
</dbReference>
<feature type="domain" description="EF-hand" evidence="35">
    <location>
        <begin position="684"/>
        <end position="718"/>
    </location>
</feature>
<evidence type="ECO:0000256" key="15">
    <source>
        <dbReference type="ARBA" id="ARBA00022741"/>
    </source>
</evidence>
<keyword evidence="21" id="KW-0969">Cilium</keyword>
<organism evidence="36">
    <name type="scientific">Cryptosporidium hominis</name>
    <dbReference type="NCBI Taxonomy" id="237895"/>
    <lineage>
        <taxon>Eukaryota</taxon>
        <taxon>Sar</taxon>
        <taxon>Alveolata</taxon>
        <taxon>Apicomplexa</taxon>
        <taxon>Conoidasida</taxon>
        <taxon>Coccidia</taxon>
        <taxon>Eucoccidiorida</taxon>
        <taxon>Eimeriorina</taxon>
        <taxon>Cryptosporidiidae</taxon>
        <taxon>Cryptosporidium</taxon>
    </lineage>
</organism>